<dbReference type="InterPro" id="IPR000719">
    <property type="entry name" value="Prot_kinase_dom"/>
</dbReference>
<evidence type="ECO:0000313" key="5">
    <source>
        <dbReference type="Proteomes" id="UP000015354"/>
    </source>
</evidence>
<dbReference type="EMBL" id="KF160042">
    <property type="protein sequence ID" value="AGU67979.1"/>
    <property type="molecule type" value="Genomic_DNA"/>
</dbReference>
<dbReference type="SUPFAM" id="SSF56112">
    <property type="entry name" value="Protein kinase-like (PK-like)"/>
    <property type="match status" value="1"/>
</dbReference>
<sequence>MTLPKLLRSRFAKICGVTLVLPAAGLGGLSLYINYRVRTRPQRVVFKPLVDHDGNLILEGKVIPRPSTFSVVRRVVELFLIFVPLAFLYVVMQLRSVWYHRWLHMLLAAVQRAGPVFVKIGQWACTREDLFSSEVRQIFKRLYNEVDVHPFAETLRVLQEELGEDPLVVFQRIEPATVGSGSIGQVHIAQLKNSDLKVVIKVMHPNIVETIVRDFMILRTVAHTCHRWLPAIERYNLPRLADSFNTHLAAQLDFRKEAENLEIFQHNFQKTNYVSFPRPIMSTQRMLVETFCEGEAATPEFLASLPYHARDVLATKGLNAWCEMLLHDNFIHGDMHPGNILIDCTDTHVPKITLIDVGLVQQLQESEVCVTRDLMESFVRWNALLTVDSVWRMSEDGQKYASREKFTHDIVDVMTRFRSARNDKGAVTNVLQSIFECIRLNHLQMDPQYVNLLFAVLVLESFIMNLNPEFNMVRHAAPWLVSEGHVSKGVMKNLVKTQVDLLKQTVNIWTGRLEDGMELEKMEKNKNIRVSEGLI</sequence>
<feature type="transmembrane region" description="Helical" evidence="1">
    <location>
        <begin position="71"/>
        <end position="91"/>
    </location>
</feature>
<dbReference type="EMBL" id="ATMH01009171">
    <property type="protein sequence ID" value="EPY20074.1"/>
    <property type="molecule type" value="Genomic_DNA"/>
</dbReference>
<keyword evidence="4" id="KW-0808">Transferase</keyword>
<reference evidence="4" key="3">
    <citation type="submission" date="2013-03" db="EMBL/GenBank/DDBJ databases">
        <authorList>
            <person name="Motta M.C.M."/>
            <person name="Martins A.C.A."/>
            <person name="Preta C.M.C.C."/>
            <person name="Silva R."/>
            <person name="de Souza S.S."/>
            <person name="Klein C.C."/>
            <person name="de Almeida L.G.P."/>
            <person name="Cunha O.L."/>
            <person name="Colabardini A.C."/>
            <person name="Lima B.A."/>
            <person name="Machado C.R."/>
            <person name="Soares C.M.A."/>
            <person name="de Menezes C.B.A."/>
            <person name="Bartolomeu D.C."/>
            <person name="Grisard E.C."/>
            <person name="Fantinatti-Garboggini F."/>
            <person name="Rodrigues-Luiz G.F."/>
            <person name="Wagner G."/>
            <person name="Goldman G.H."/>
            <person name="Fietto J.L.R."/>
            <person name="Ciapina L.P."/>
            <person name="Brocchi M."/>
            <person name="Elias M.C."/>
            <person name="Goldman M.H.S."/>
            <person name="Sagot M.-F."/>
            <person name="Pereira M."/>
            <person name="Stoco P.H."/>
            <person name="Teixeira S.M.R."/>
            <person name="de Mendonca-Neto R.P."/>
            <person name="Maciel T.E.F."/>
            <person name="Mendes T.A.O."/>
            <person name="Urmenyi T.P."/>
            <person name="Teixeira M.M.G."/>
            <person name="de Camargo E.F.P."/>
            <person name="de Sousa W."/>
            <person name="Schenkman S."/>
            <person name="de Vasconcelos A.T.R."/>
        </authorList>
    </citation>
    <scope>NUCLEOTIDE SEQUENCE</scope>
</reference>
<protein>
    <submittedName>
        <fullName evidence="4">AarF domain-containing kinase</fullName>
    </submittedName>
    <submittedName>
        <fullName evidence="3">Ubiquinone biosynthesis protein</fullName>
    </submittedName>
</protein>
<evidence type="ECO:0000256" key="1">
    <source>
        <dbReference type="SAM" id="Phobius"/>
    </source>
</evidence>
<keyword evidence="1" id="KW-0812">Transmembrane</keyword>
<feature type="transmembrane region" description="Helical" evidence="1">
    <location>
        <begin position="12"/>
        <end position="33"/>
    </location>
</feature>
<dbReference type="InterPro" id="IPR004147">
    <property type="entry name" value="ABC1_dom"/>
</dbReference>
<dbReference type="InterPro" id="IPR052402">
    <property type="entry name" value="ADCK_kinase"/>
</dbReference>
<dbReference type="GO" id="GO:0005524">
    <property type="term" value="F:ATP binding"/>
    <property type="evidence" value="ECO:0007669"/>
    <property type="project" value="InterPro"/>
</dbReference>
<dbReference type="Gene3D" id="1.10.510.10">
    <property type="entry name" value="Transferase(Phosphotransferase) domain 1"/>
    <property type="match status" value="1"/>
</dbReference>
<keyword evidence="3" id="KW-0830">Ubiquinone</keyword>
<name>S9TU56_9TRYP</name>
<dbReference type="GO" id="GO:0004672">
    <property type="term" value="F:protein kinase activity"/>
    <property type="evidence" value="ECO:0007669"/>
    <property type="project" value="InterPro"/>
</dbReference>
<evidence type="ECO:0000313" key="3">
    <source>
        <dbReference type="EMBL" id="AGU67979.1"/>
    </source>
</evidence>
<reference evidence="3" key="2">
    <citation type="journal article" date="2013" name="PLoS ONE">
        <title>Biosynthesis of vitamins and cofactors in bacterium-harbouring trypanosomatids depends on the symbiotic association as revealed by genomic analyses.</title>
        <authorList>
            <person name="Klein C.C."/>
            <person name="Alves J.M."/>
            <person name="Serrano M.G."/>
            <person name="Buck G.A."/>
            <person name="Vasconcelos A.T."/>
            <person name="Sagot M.F."/>
            <person name="Teixeira M.M."/>
            <person name="Camargo E.P."/>
            <person name="Motta M.C."/>
        </authorList>
    </citation>
    <scope>NUCLEOTIDE SEQUENCE</scope>
    <source>
        <strain evidence="3">TCC012E</strain>
    </source>
</reference>
<dbReference type="Pfam" id="PF03109">
    <property type="entry name" value="ABC1"/>
    <property type="match status" value="1"/>
</dbReference>
<proteinExistence type="predicted"/>
<dbReference type="AlphaFoldDB" id="S9TU56"/>
<dbReference type="Proteomes" id="UP000015354">
    <property type="component" value="Unassembled WGS sequence"/>
</dbReference>
<dbReference type="OrthoDB" id="427480at2759"/>
<evidence type="ECO:0000313" key="4">
    <source>
        <dbReference type="EMBL" id="EPY20074.1"/>
    </source>
</evidence>
<dbReference type="PANTHER" id="PTHR45890:SF3">
    <property type="entry name" value="PROTEIN KINASE DOMAIN-CONTAINING PROTEIN"/>
    <property type="match status" value="1"/>
</dbReference>
<keyword evidence="5" id="KW-1185">Reference proteome</keyword>
<keyword evidence="4" id="KW-0418">Kinase</keyword>
<gene>
    <name evidence="4" type="ORF">STCU_09171</name>
</gene>
<keyword evidence="1" id="KW-0472">Membrane</keyword>
<reference evidence="4 5" key="1">
    <citation type="journal article" date="2013" name="PLoS ONE">
        <title>Predicting the Proteins of Angomonas deanei, Strigomonas culicis and Their Respective Endosymbionts Reveals New Aspects of the Trypanosomatidae Family.</title>
        <authorList>
            <person name="Motta M.C."/>
            <person name="Martins A.C."/>
            <person name="de Souza S.S."/>
            <person name="Catta-Preta C.M."/>
            <person name="Silva R."/>
            <person name="Klein C.C."/>
            <person name="de Almeida L.G."/>
            <person name="de Lima Cunha O."/>
            <person name="Ciapina L.P."/>
            <person name="Brocchi M."/>
            <person name="Colabardini A.C."/>
            <person name="de Araujo Lima B."/>
            <person name="Machado C.R."/>
            <person name="de Almeida Soares C.M."/>
            <person name="Probst C.M."/>
            <person name="de Menezes C.B."/>
            <person name="Thompson C.E."/>
            <person name="Bartholomeu D.C."/>
            <person name="Gradia D.F."/>
            <person name="Pavoni D.P."/>
            <person name="Grisard E.C."/>
            <person name="Fantinatti-Garboggini F."/>
            <person name="Marchini F.K."/>
            <person name="Rodrigues-Luiz G.F."/>
            <person name="Wagner G."/>
            <person name="Goldman G.H."/>
            <person name="Fietto J.L."/>
            <person name="Elias M.C."/>
            <person name="Goldman M.H."/>
            <person name="Sagot M.F."/>
            <person name="Pereira M."/>
            <person name="Stoco P.H."/>
            <person name="de Mendonca-Neto R.P."/>
            <person name="Teixeira S.M."/>
            <person name="Maciel T.E."/>
            <person name="de Oliveira Mendes T.A."/>
            <person name="Urmenyi T.P."/>
            <person name="de Souza W."/>
            <person name="Schenkman S."/>
            <person name="de Vasconcelos A.T."/>
        </authorList>
    </citation>
    <scope>NUCLEOTIDE SEQUENCE [LARGE SCALE GENOMIC DNA]</scope>
</reference>
<organism evidence="4 5">
    <name type="scientific">Strigomonas culicis</name>
    <dbReference type="NCBI Taxonomy" id="28005"/>
    <lineage>
        <taxon>Eukaryota</taxon>
        <taxon>Discoba</taxon>
        <taxon>Euglenozoa</taxon>
        <taxon>Kinetoplastea</taxon>
        <taxon>Metakinetoplastina</taxon>
        <taxon>Trypanosomatida</taxon>
        <taxon>Trypanosomatidae</taxon>
        <taxon>Strigomonadinae</taxon>
        <taxon>Strigomonas</taxon>
    </lineage>
</organism>
<dbReference type="InterPro" id="IPR011009">
    <property type="entry name" value="Kinase-like_dom_sf"/>
</dbReference>
<accession>S9TU56</accession>
<evidence type="ECO:0000259" key="2">
    <source>
        <dbReference type="PROSITE" id="PS50011"/>
    </source>
</evidence>
<dbReference type="Gene3D" id="3.30.200.20">
    <property type="entry name" value="Phosphorylase Kinase, domain 1"/>
    <property type="match status" value="1"/>
</dbReference>
<keyword evidence="1" id="KW-1133">Transmembrane helix</keyword>
<feature type="domain" description="Protein kinase" evidence="2">
    <location>
        <begin position="172"/>
        <end position="535"/>
    </location>
</feature>
<dbReference type="PROSITE" id="PS50011">
    <property type="entry name" value="PROTEIN_KINASE_DOM"/>
    <property type="match status" value="1"/>
</dbReference>
<dbReference type="PANTHER" id="PTHR45890">
    <property type="entry name" value="AARF DOMAIN CONTAINING KINASE 2 (PREDICTED)"/>
    <property type="match status" value="1"/>
</dbReference>